<protein>
    <submittedName>
        <fullName evidence="2">Uncharacterized protein</fullName>
    </submittedName>
</protein>
<sequence length="587" mass="63858">MTNKSSKWKRTSPLRLTALLVVLASLVIGNTASVVENDEELKHNANEMHQLRGLYSIYPKTNLVERSLKKSKNGCKAKCSNGKIAVCVLENGQGVNECLSPKKAAKKLSNPDNYCGRCTTKVPKECRDEPACPAAKCQTVESVCVDGEWLCRNTAKVCESGFKCVEDNCVPDEVDDNTKCGSSDGQTCDEYSCNRCRSSQPTCLSDNQWHCLYEETSCDEDGEVCDPQSGVCYVPCPESEKPNCTPQDDCHTAENVCIDGSWDCQQKPRICENTLESCDPKDGACKSCALGECNDGNPCTEDVGSCIPADPNGWTCTHSSVRCPDGQACNPATGECKNVEIPECPDQPPCVAEDLCHKVINPVCVDGAWTDCLREETDCGENYRCDLADGACRPDSCFPIFGAKTATFNGNLHVPMCSTFSNKCDSGNLLESRGISEQNQPNTLDLCPDGENGRHLFAKSIEKIVVASVAGNDIAAGNKVEVTATVFAKDNKYAHFYYTSSSFAKPDDSNYPDWRLIETVEAKGGTNEAQDLKVRYDLPSGDVQAVRVSLMNVRGAMSCATTELHGNTDHWDESDDLAFKVKLSECV</sequence>
<feature type="chain" id="PRO_5002866495" evidence="1">
    <location>
        <begin position="33"/>
        <end position="587"/>
    </location>
</feature>
<dbReference type="HOGENOM" id="CLU_465050_0_0_1"/>
<dbReference type="GeneID" id="7441821"/>
<proteinExistence type="predicted"/>
<keyword evidence="1" id="KW-0732">Signal</keyword>
<dbReference type="Proteomes" id="UP000001449">
    <property type="component" value="Chromosome 14"/>
</dbReference>
<reference evidence="2 3" key="2">
    <citation type="journal article" date="2008" name="Nature">
        <title>The Phaeodactylum genome reveals the evolutionary history of diatom genomes.</title>
        <authorList>
            <person name="Bowler C."/>
            <person name="Allen A.E."/>
            <person name="Badger J.H."/>
            <person name="Grimwood J."/>
            <person name="Jabbari K."/>
            <person name="Kuo A."/>
            <person name="Maheswari U."/>
            <person name="Martens C."/>
            <person name="Maumus F."/>
            <person name="Otillar R.P."/>
            <person name="Rayko E."/>
            <person name="Salamov A."/>
            <person name="Vandepoele K."/>
            <person name="Beszteri B."/>
            <person name="Gruber A."/>
            <person name="Heijde M."/>
            <person name="Katinka M."/>
            <person name="Mock T."/>
            <person name="Valentin K."/>
            <person name="Verret F."/>
            <person name="Berges J.A."/>
            <person name="Brownlee C."/>
            <person name="Cadoret J.P."/>
            <person name="Chiovitti A."/>
            <person name="Choi C.J."/>
            <person name="Coesel S."/>
            <person name="De Martino A."/>
            <person name="Detter J.C."/>
            <person name="Durkin C."/>
            <person name="Falciatore A."/>
            <person name="Fournet J."/>
            <person name="Haruta M."/>
            <person name="Huysman M.J."/>
            <person name="Jenkins B.D."/>
            <person name="Jiroutova K."/>
            <person name="Jorgensen R.E."/>
            <person name="Joubert Y."/>
            <person name="Kaplan A."/>
            <person name="Kroger N."/>
            <person name="Kroth P.G."/>
            <person name="La Roche J."/>
            <person name="Lindquist E."/>
            <person name="Lommer M."/>
            <person name="Martin-Jezequel V."/>
            <person name="Lopez P.J."/>
            <person name="Lucas S."/>
            <person name="Mangogna M."/>
            <person name="McGinnis K."/>
            <person name="Medlin L.K."/>
            <person name="Montsant A."/>
            <person name="Oudot-Le Secq M.P."/>
            <person name="Napoli C."/>
            <person name="Obornik M."/>
            <person name="Parker M.S."/>
            <person name="Petit J.L."/>
            <person name="Porcel B.M."/>
            <person name="Poulsen N."/>
            <person name="Robison M."/>
            <person name="Rychlewski L."/>
            <person name="Rynearson T.A."/>
            <person name="Schmutz J."/>
            <person name="Shapiro H."/>
            <person name="Siaut M."/>
            <person name="Stanley M."/>
            <person name="Sussman M.R."/>
            <person name="Taylor A.R."/>
            <person name="Vardi A."/>
            <person name="von Dassow P."/>
            <person name="Vyverman W."/>
            <person name="Willis A."/>
            <person name="Wyrwicz L.S."/>
            <person name="Rokhsar D.S."/>
            <person name="Weissenbach J."/>
            <person name="Armbrust E.V."/>
            <person name="Green B.R."/>
            <person name="Van de Peer Y."/>
            <person name="Grigoriev I.V."/>
        </authorList>
    </citation>
    <scope>NUCLEOTIDE SEQUENCE [LARGE SCALE GENOMIC DNA]</scope>
    <source>
        <strain evidence="2 3">CCMP1335</strain>
    </source>
</reference>
<dbReference type="OMA" id="CEPECAN"/>
<name>B8CCR5_THAPS</name>
<dbReference type="RefSeq" id="XP_002293814.1">
    <property type="nucleotide sequence ID" value="XM_002293778.1"/>
</dbReference>
<evidence type="ECO:0000256" key="1">
    <source>
        <dbReference type="SAM" id="SignalP"/>
    </source>
</evidence>
<accession>B8CCR5</accession>
<dbReference type="AlphaFoldDB" id="B8CCR5"/>
<feature type="signal peptide" evidence="1">
    <location>
        <begin position="1"/>
        <end position="32"/>
    </location>
</feature>
<dbReference type="PaxDb" id="35128-Thaps24918"/>
<evidence type="ECO:0000313" key="2">
    <source>
        <dbReference type="EMBL" id="EED88823.1"/>
    </source>
</evidence>
<dbReference type="KEGG" id="tps:THAPSDRAFT_24918"/>
<organism evidence="2 3">
    <name type="scientific">Thalassiosira pseudonana</name>
    <name type="common">Marine diatom</name>
    <name type="synonym">Cyclotella nana</name>
    <dbReference type="NCBI Taxonomy" id="35128"/>
    <lineage>
        <taxon>Eukaryota</taxon>
        <taxon>Sar</taxon>
        <taxon>Stramenopiles</taxon>
        <taxon>Ochrophyta</taxon>
        <taxon>Bacillariophyta</taxon>
        <taxon>Coscinodiscophyceae</taxon>
        <taxon>Thalassiosirophycidae</taxon>
        <taxon>Thalassiosirales</taxon>
        <taxon>Thalassiosiraceae</taxon>
        <taxon>Thalassiosira</taxon>
    </lineage>
</organism>
<reference evidence="2 3" key="1">
    <citation type="journal article" date="2004" name="Science">
        <title>The genome of the diatom Thalassiosira pseudonana: ecology, evolution, and metabolism.</title>
        <authorList>
            <person name="Armbrust E.V."/>
            <person name="Berges J.A."/>
            <person name="Bowler C."/>
            <person name="Green B.R."/>
            <person name="Martinez D."/>
            <person name="Putnam N.H."/>
            <person name="Zhou S."/>
            <person name="Allen A.E."/>
            <person name="Apt K.E."/>
            <person name="Bechner M."/>
            <person name="Brzezinski M.A."/>
            <person name="Chaal B.K."/>
            <person name="Chiovitti A."/>
            <person name="Davis A.K."/>
            <person name="Demarest M.S."/>
            <person name="Detter J.C."/>
            <person name="Glavina T."/>
            <person name="Goodstein D."/>
            <person name="Hadi M.Z."/>
            <person name="Hellsten U."/>
            <person name="Hildebrand M."/>
            <person name="Jenkins B.D."/>
            <person name="Jurka J."/>
            <person name="Kapitonov V.V."/>
            <person name="Kroger N."/>
            <person name="Lau W.W."/>
            <person name="Lane T.W."/>
            <person name="Larimer F.W."/>
            <person name="Lippmeier J.C."/>
            <person name="Lucas S."/>
            <person name="Medina M."/>
            <person name="Montsant A."/>
            <person name="Obornik M."/>
            <person name="Parker M.S."/>
            <person name="Palenik B."/>
            <person name="Pazour G.J."/>
            <person name="Richardson P.M."/>
            <person name="Rynearson T.A."/>
            <person name="Saito M.A."/>
            <person name="Schwartz D.C."/>
            <person name="Thamatrakoln K."/>
            <person name="Valentin K."/>
            <person name="Vardi A."/>
            <person name="Wilkerson F.P."/>
            <person name="Rokhsar D.S."/>
        </authorList>
    </citation>
    <scope>NUCLEOTIDE SEQUENCE [LARGE SCALE GENOMIC DNA]</scope>
    <source>
        <strain evidence="2 3">CCMP1335</strain>
    </source>
</reference>
<evidence type="ECO:0000313" key="3">
    <source>
        <dbReference type="Proteomes" id="UP000001449"/>
    </source>
</evidence>
<gene>
    <name evidence="2" type="ORF">THAPSDRAFT_24918</name>
</gene>
<keyword evidence="3" id="KW-1185">Reference proteome</keyword>
<dbReference type="EMBL" id="CM000649">
    <property type="protein sequence ID" value="EED88823.1"/>
    <property type="molecule type" value="Genomic_DNA"/>
</dbReference>
<dbReference type="InParanoid" id="B8CCR5"/>